<name>A0ABS8BH03_9NEIS</name>
<dbReference type="InterPro" id="IPR018680">
    <property type="entry name" value="DUF2164"/>
</dbReference>
<proteinExistence type="predicted"/>
<dbReference type="RefSeq" id="WP_226762804.1">
    <property type="nucleotide sequence ID" value="NZ_JAJAWG010000001.1"/>
</dbReference>
<comment type="caution">
    <text evidence="1">The sequence shown here is derived from an EMBL/GenBank/DDBJ whole genome shotgun (WGS) entry which is preliminary data.</text>
</comment>
<protein>
    <submittedName>
        <fullName evidence="1">DUF2164 domain-containing protein</fullName>
    </submittedName>
</protein>
<reference evidence="1 2" key="1">
    <citation type="submission" date="2021-10" db="EMBL/GenBank/DDBJ databases">
        <authorList>
            <person name="Chen M."/>
        </authorList>
    </citation>
    <scope>NUCLEOTIDE SEQUENCE [LARGE SCALE GENOMIC DNA]</scope>
    <source>
        <strain evidence="1 2">H3-26</strain>
    </source>
</reference>
<dbReference type="EMBL" id="JAJAWG010000001">
    <property type="protein sequence ID" value="MCB5194988.1"/>
    <property type="molecule type" value="Genomic_DNA"/>
</dbReference>
<accession>A0ABS8BH03</accession>
<evidence type="ECO:0000313" key="2">
    <source>
        <dbReference type="Proteomes" id="UP001198034"/>
    </source>
</evidence>
<evidence type="ECO:0000313" key="1">
    <source>
        <dbReference type="EMBL" id="MCB5194988.1"/>
    </source>
</evidence>
<dbReference type="Proteomes" id="UP001198034">
    <property type="component" value="Unassembled WGS sequence"/>
</dbReference>
<gene>
    <name evidence="1" type="ORF">LG219_01610</name>
</gene>
<sequence>MSIKIDKSLQPQLQQAIQRYCREEIDTDIGELQAAFMLDFVLREIGPHIYNQAIRDAQNHLAQQVEALPEYCFEVTTSYWHKKK</sequence>
<keyword evidence="2" id="KW-1185">Reference proteome</keyword>
<dbReference type="Pfam" id="PF09932">
    <property type="entry name" value="DUF2164"/>
    <property type="match status" value="1"/>
</dbReference>
<organism evidence="1 2">
    <name type="scientific">Deefgea salmonis</name>
    <dbReference type="NCBI Taxonomy" id="2875502"/>
    <lineage>
        <taxon>Bacteria</taxon>
        <taxon>Pseudomonadati</taxon>
        <taxon>Pseudomonadota</taxon>
        <taxon>Betaproteobacteria</taxon>
        <taxon>Neisseriales</taxon>
        <taxon>Chitinibacteraceae</taxon>
        <taxon>Deefgea</taxon>
    </lineage>
</organism>